<keyword evidence="3" id="KW-0472">Membrane</keyword>
<keyword evidence="3" id="KW-0812">Transmembrane</keyword>
<evidence type="ECO:0000313" key="5">
    <source>
        <dbReference type="Proteomes" id="UP000694001"/>
    </source>
</evidence>
<feature type="compositionally biased region" description="Low complexity" evidence="2">
    <location>
        <begin position="104"/>
        <end position="120"/>
    </location>
</feature>
<keyword evidence="3" id="KW-1133">Transmembrane helix</keyword>
<feature type="region of interest" description="Disordered" evidence="2">
    <location>
        <begin position="102"/>
        <end position="230"/>
    </location>
</feature>
<evidence type="ECO:0000256" key="1">
    <source>
        <dbReference type="SAM" id="Coils"/>
    </source>
</evidence>
<evidence type="ECO:0008006" key="6">
    <source>
        <dbReference type="Google" id="ProtNLM"/>
    </source>
</evidence>
<accession>A0A975U4S8</accession>
<evidence type="ECO:0000256" key="3">
    <source>
        <dbReference type="SAM" id="Phobius"/>
    </source>
</evidence>
<feature type="compositionally biased region" description="Pro residues" evidence="2">
    <location>
        <begin position="179"/>
        <end position="204"/>
    </location>
</feature>
<protein>
    <recommendedName>
        <fullName evidence="6">Cell division protein FtsL</fullName>
    </recommendedName>
</protein>
<sequence>MLRPATLLWFAVAIAVGLVLYNVKHEVQGLERRLVELNRAIATTRERIHVLEAEWSLLNEPERLRALASRHLELEPMRPAQFVDQAVIASLPAALPRSGEAEVAASPGSGRAAQAAAPAATPVPAPRPAEARREAQPGTQPPSRLAPPREEPLPRPREAAPAPRRDLEAGAPRPLLPGTSPPPAARPPTPVIPVAAPPTAPPPRASHSALGAPAPALPPPVPIRRGADAN</sequence>
<evidence type="ECO:0000256" key="2">
    <source>
        <dbReference type="SAM" id="MobiDB-lite"/>
    </source>
</evidence>
<dbReference type="RefSeq" id="WP_218286605.1">
    <property type="nucleotide sequence ID" value="NZ_CP076448.1"/>
</dbReference>
<feature type="transmembrane region" description="Helical" evidence="3">
    <location>
        <begin position="6"/>
        <end position="23"/>
    </location>
</feature>
<organism evidence="4 5">
    <name type="scientific">Elioraea tepida</name>
    <dbReference type="NCBI Taxonomy" id="2843330"/>
    <lineage>
        <taxon>Bacteria</taxon>
        <taxon>Pseudomonadati</taxon>
        <taxon>Pseudomonadota</taxon>
        <taxon>Alphaproteobacteria</taxon>
        <taxon>Acetobacterales</taxon>
        <taxon>Elioraeaceae</taxon>
        <taxon>Elioraea</taxon>
    </lineage>
</organism>
<evidence type="ECO:0000313" key="4">
    <source>
        <dbReference type="EMBL" id="QXM25549.1"/>
    </source>
</evidence>
<feature type="compositionally biased region" description="Low complexity" evidence="2">
    <location>
        <begin position="169"/>
        <end position="178"/>
    </location>
</feature>
<dbReference type="Proteomes" id="UP000694001">
    <property type="component" value="Chromosome"/>
</dbReference>
<keyword evidence="5" id="KW-1185">Reference proteome</keyword>
<dbReference type="AlphaFoldDB" id="A0A975U4S8"/>
<dbReference type="KEGG" id="elio:KO353_04870"/>
<proteinExistence type="predicted"/>
<feature type="coiled-coil region" evidence="1">
    <location>
        <begin position="20"/>
        <end position="54"/>
    </location>
</feature>
<reference evidence="4" key="1">
    <citation type="submission" date="2021-06" db="EMBL/GenBank/DDBJ databases">
        <title>Elioraea tepida, sp. nov., a moderately thermophilic aerobic anoxygenic phototrophic bacterium isolated from an alkaline siliceous hot spring mat community in Yellowstone National Park, WY, USA.</title>
        <authorList>
            <person name="Saini M.K."/>
            <person name="Yoshida S."/>
            <person name="Sebastian A."/>
            <person name="Hirose S."/>
            <person name="Hara E."/>
            <person name="Tamaki H."/>
            <person name="Soulier N.T."/>
            <person name="Albert I."/>
            <person name="Hanada S."/>
            <person name="Bryant D.A."/>
            <person name="Tank M."/>
        </authorList>
    </citation>
    <scope>NUCLEOTIDE SEQUENCE</scope>
    <source>
        <strain evidence="4">MS-P2</strain>
    </source>
</reference>
<keyword evidence="1" id="KW-0175">Coiled coil</keyword>
<gene>
    <name evidence="4" type="ORF">KO353_04870</name>
</gene>
<name>A0A975U4S8_9PROT</name>
<dbReference type="EMBL" id="CP076448">
    <property type="protein sequence ID" value="QXM25549.1"/>
    <property type="molecule type" value="Genomic_DNA"/>
</dbReference>
<feature type="compositionally biased region" description="Basic and acidic residues" evidence="2">
    <location>
        <begin position="147"/>
        <end position="168"/>
    </location>
</feature>